<dbReference type="EMBL" id="SGJD01003338">
    <property type="protein sequence ID" value="KAB0393092.1"/>
    <property type="molecule type" value="Genomic_DNA"/>
</dbReference>
<organism evidence="1 2">
    <name type="scientific">Balaenoptera physalus</name>
    <name type="common">Fin whale</name>
    <name type="synonym">Balaena physalus</name>
    <dbReference type="NCBI Taxonomy" id="9770"/>
    <lineage>
        <taxon>Eukaryota</taxon>
        <taxon>Metazoa</taxon>
        <taxon>Chordata</taxon>
        <taxon>Craniata</taxon>
        <taxon>Vertebrata</taxon>
        <taxon>Euteleostomi</taxon>
        <taxon>Mammalia</taxon>
        <taxon>Eutheria</taxon>
        <taxon>Laurasiatheria</taxon>
        <taxon>Artiodactyla</taxon>
        <taxon>Whippomorpha</taxon>
        <taxon>Cetacea</taxon>
        <taxon>Mysticeti</taxon>
        <taxon>Balaenopteridae</taxon>
        <taxon>Balaenoptera</taxon>
    </lineage>
</organism>
<dbReference type="Proteomes" id="UP000437017">
    <property type="component" value="Unassembled WGS sequence"/>
</dbReference>
<proteinExistence type="predicted"/>
<sequence>MEAAGEPSGLETWMRVRSPGDKICSSLETPQTLHADSVTSTTDDMIMAPLWGDRVQAPRPIIMAHPD</sequence>
<name>A0A643BZA0_BALPH</name>
<evidence type="ECO:0000313" key="1">
    <source>
        <dbReference type="EMBL" id="KAB0393092.1"/>
    </source>
</evidence>
<keyword evidence="2" id="KW-1185">Reference proteome</keyword>
<comment type="caution">
    <text evidence="1">The sequence shown here is derived from an EMBL/GenBank/DDBJ whole genome shotgun (WGS) entry which is preliminary data.</text>
</comment>
<gene>
    <name evidence="1" type="ORF">E2I00_013974</name>
</gene>
<protein>
    <submittedName>
        <fullName evidence="1">Uncharacterized protein</fullName>
    </submittedName>
</protein>
<accession>A0A643BZA0</accession>
<dbReference type="AlphaFoldDB" id="A0A643BZA0"/>
<reference evidence="1 2" key="1">
    <citation type="journal article" date="2019" name="PLoS ONE">
        <title>Genomic analyses reveal an absence of contemporary introgressive admixture between fin whales and blue whales, despite known hybrids.</title>
        <authorList>
            <person name="Westbury M.V."/>
            <person name="Petersen B."/>
            <person name="Lorenzen E.D."/>
        </authorList>
    </citation>
    <scope>NUCLEOTIDE SEQUENCE [LARGE SCALE GENOMIC DNA]</scope>
    <source>
        <strain evidence="1">FinWhale-01</strain>
    </source>
</reference>
<evidence type="ECO:0000313" key="2">
    <source>
        <dbReference type="Proteomes" id="UP000437017"/>
    </source>
</evidence>